<comment type="caution">
    <text evidence="3">The sequence shown here is derived from an EMBL/GenBank/DDBJ whole genome shotgun (WGS) entry which is preliminary data.</text>
</comment>
<dbReference type="RefSeq" id="WP_267771887.1">
    <property type="nucleotide sequence ID" value="NZ_JAPNKE010000002.1"/>
</dbReference>
<feature type="transmembrane region" description="Helical" evidence="2">
    <location>
        <begin position="45"/>
        <end position="66"/>
    </location>
</feature>
<accession>A0A9X3ERY3</accession>
<proteinExistence type="predicted"/>
<reference evidence="3" key="1">
    <citation type="submission" date="2022-11" db="EMBL/GenBank/DDBJ databases">
        <title>Minimal conservation of predation-associated metabolite biosynthetic gene clusters underscores biosynthetic potential of Myxococcota including descriptions for ten novel species: Archangium lansinium sp. nov., Myxococcus landrumus sp. nov., Nannocystis bai.</title>
        <authorList>
            <person name="Ahearne A."/>
            <person name="Stevens C."/>
            <person name="Phillips K."/>
        </authorList>
    </citation>
    <scope>NUCLEOTIDE SEQUENCE</scope>
    <source>
        <strain evidence="3">Na p29</strain>
    </source>
</reference>
<protein>
    <submittedName>
        <fullName evidence="3">Uncharacterized protein</fullName>
    </submittedName>
</protein>
<dbReference type="EMBL" id="JAPNKE010000002">
    <property type="protein sequence ID" value="MCY1009229.1"/>
    <property type="molecule type" value="Genomic_DNA"/>
</dbReference>
<name>A0A9X3ERY3_9BACT</name>
<evidence type="ECO:0000313" key="3">
    <source>
        <dbReference type="EMBL" id="MCY1009229.1"/>
    </source>
</evidence>
<keyword evidence="2" id="KW-0812">Transmembrane</keyword>
<feature type="transmembrane region" description="Helical" evidence="2">
    <location>
        <begin position="81"/>
        <end position="99"/>
    </location>
</feature>
<feature type="region of interest" description="Disordered" evidence="1">
    <location>
        <begin position="153"/>
        <end position="196"/>
    </location>
</feature>
<evidence type="ECO:0000256" key="2">
    <source>
        <dbReference type="SAM" id="Phobius"/>
    </source>
</evidence>
<feature type="transmembrane region" description="Helical" evidence="2">
    <location>
        <begin position="20"/>
        <end position="38"/>
    </location>
</feature>
<keyword evidence="4" id="KW-1185">Reference proteome</keyword>
<dbReference type="AlphaFoldDB" id="A0A9X3ERY3"/>
<keyword evidence="2" id="KW-0472">Membrane</keyword>
<organism evidence="3 4">
    <name type="scientific">Nannocystis pusilla</name>
    <dbReference type="NCBI Taxonomy" id="889268"/>
    <lineage>
        <taxon>Bacteria</taxon>
        <taxon>Pseudomonadati</taxon>
        <taxon>Myxococcota</taxon>
        <taxon>Polyangia</taxon>
        <taxon>Nannocystales</taxon>
        <taxon>Nannocystaceae</taxon>
        <taxon>Nannocystis</taxon>
    </lineage>
</organism>
<dbReference type="Proteomes" id="UP001150924">
    <property type="component" value="Unassembled WGS sequence"/>
</dbReference>
<gene>
    <name evidence="3" type="ORF">OV079_27415</name>
</gene>
<evidence type="ECO:0000313" key="4">
    <source>
        <dbReference type="Proteomes" id="UP001150924"/>
    </source>
</evidence>
<keyword evidence="2" id="KW-1133">Transmembrane helix</keyword>
<sequence>MWRPWTLGVVTERWAQAVDAMSLACLVGILGNVLLLMFPSRSLRSFIACAVAAANLAGAAAVYAVFPFDFGVLGLGWFDPVMHVVLLVALIGAAIGLAFRWRACSLDLPWSVEDDPGAGHLGSASHRRRARRRRGPVDFMTAGQLEARRTGLRLSRSAKCRDSGRSPQSPARGVAPRHHLPVIRHAERRGAAAIPR</sequence>
<evidence type="ECO:0000256" key="1">
    <source>
        <dbReference type="SAM" id="MobiDB-lite"/>
    </source>
</evidence>